<keyword evidence="3" id="KW-0560">Oxidoreductase</keyword>
<protein>
    <submittedName>
        <fullName evidence="8">Oxidoreductase</fullName>
    </submittedName>
</protein>
<dbReference type="PROSITE" id="PS00798">
    <property type="entry name" value="ALDOKETO_REDUCTASE_1"/>
    <property type="match status" value="1"/>
</dbReference>
<organism evidence="8 9">
    <name type="scientific">Pseudolysinimonas yzui</name>
    <dbReference type="NCBI Taxonomy" id="2708254"/>
    <lineage>
        <taxon>Bacteria</taxon>
        <taxon>Bacillati</taxon>
        <taxon>Actinomycetota</taxon>
        <taxon>Actinomycetes</taxon>
        <taxon>Micrococcales</taxon>
        <taxon>Microbacteriaceae</taxon>
        <taxon>Pseudolysinimonas</taxon>
    </lineage>
</organism>
<dbReference type="PANTHER" id="PTHR43827:SF3">
    <property type="entry name" value="NADP-DEPENDENT OXIDOREDUCTASE DOMAIN-CONTAINING PROTEIN"/>
    <property type="match status" value="1"/>
</dbReference>
<comment type="similarity">
    <text evidence="1">Belongs to the aldo/keto reductase family.</text>
</comment>
<feature type="binding site" evidence="5">
    <location>
        <position position="108"/>
    </location>
    <ligand>
        <name>substrate</name>
    </ligand>
</feature>
<keyword evidence="9" id="KW-1185">Reference proteome</keyword>
<dbReference type="PROSITE" id="PS00063">
    <property type="entry name" value="ALDOKETO_REDUCTASE_3"/>
    <property type="match status" value="1"/>
</dbReference>
<evidence type="ECO:0000256" key="3">
    <source>
        <dbReference type="ARBA" id="ARBA00023002"/>
    </source>
</evidence>
<dbReference type="GO" id="GO:0016616">
    <property type="term" value="F:oxidoreductase activity, acting on the CH-OH group of donors, NAD or NADP as acceptor"/>
    <property type="evidence" value="ECO:0007669"/>
    <property type="project" value="UniProtKB-ARBA"/>
</dbReference>
<dbReference type="PROSITE" id="PS00062">
    <property type="entry name" value="ALDOKETO_REDUCTASE_2"/>
    <property type="match status" value="1"/>
</dbReference>
<evidence type="ECO:0000256" key="4">
    <source>
        <dbReference type="PIRSR" id="PIRSR000097-1"/>
    </source>
</evidence>
<dbReference type="InterPro" id="IPR020471">
    <property type="entry name" value="AKR"/>
</dbReference>
<accession>A0A8J3GQT3</accession>
<evidence type="ECO:0000256" key="5">
    <source>
        <dbReference type="PIRSR" id="PIRSR000097-2"/>
    </source>
</evidence>
<dbReference type="PRINTS" id="PR00069">
    <property type="entry name" value="ALDKETRDTASE"/>
</dbReference>
<dbReference type="AlphaFoldDB" id="A0A8J3GQT3"/>
<reference evidence="8" key="1">
    <citation type="journal article" date="2014" name="Int. J. Syst. Evol. Microbiol.">
        <title>Complete genome sequence of Corynebacterium casei LMG S-19264T (=DSM 44701T), isolated from a smear-ripened cheese.</title>
        <authorList>
            <consortium name="US DOE Joint Genome Institute (JGI-PGF)"/>
            <person name="Walter F."/>
            <person name="Albersmeier A."/>
            <person name="Kalinowski J."/>
            <person name="Ruckert C."/>
        </authorList>
    </citation>
    <scope>NUCLEOTIDE SEQUENCE</scope>
    <source>
        <strain evidence="8">CGMCC 1.16548</strain>
    </source>
</reference>
<dbReference type="Gene3D" id="3.20.20.100">
    <property type="entry name" value="NADP-dependent oxidoreductase domain"/>
    <property type="match status" value="1"/>
</dbReference>
<evidence type="ECO:0000313" key="8">
    <source>
        <dbReference type="EMBL" id="GHF16158.1"/>
    </source>
</evidence>
<dbReference type="Pfam" id="PF00248">
    <property type="entry name" value="Aldo_ket_red"/>
    <property type="match status" value="1"/>
</dbReference>
<feature type="domain" description="NADP-dependent oxidoreductase" evidence="7">
    <location>
        <begin position="17"/>
        <end position="263"/>
    </location>
</feature>
<evidence type="ECO:0000313" key="9">
    <source>
        <dbReference type="Proteomes" id="UP000617531"/>
    </source>
</evidence>
<dbReference type="PANTHER" id="PTHR43827">
    <property type="entry name" value="2,5-DIKETO-D-GLUCONIC ACID REDUCTASE"/>
    <property type="match status" value="1"/>
</dbReference>
<name>A0A8J3GQT3_9MICO</name>
<evidence type="ECO:0000259" key="7">
    <source>
        <dbReference type="Pfam" id="PF00248"/>
    </source>
</evidence>
<dbReference type="SUPFAM" id="SSF51430">
    <property type="entry name" value="NAD(P)-linked oxidoreductase"/>
    <property type="match status" value="1"/>
</dbReference>
<dbReference type="EMBL" id="BNAI01000002">
    <property type="protein sequence ID" value="GHF16158.1"/>
    <property type="molecule type" value="Genomic_DNA"/>
</dbReference>
<sequence>MSIPSIPLNTGAVIPQVGLGTWPLDDAQAADAVVTAIGLGYRHIDTATRYGNETGVGEGIHRSAIAREELFVTTKLDGEFQGDDRAIDGLRAALDRLDMSYVDLLLIHWPLPQRDQYVSTWRTFEKLYADGLARAIGVSNFTPAHLERLAAETSVVPAVNQIQISPQIVRLEQRAYDTAHGIVTQSWSPLGGGSGARSLLAEPVIVGIASRLERTPAQVVLRWHVQQGLVVIPKSTDPVRLAQNLDLFSFELSAEDMAALATLDAGPDAGVDSDRGGH</sequence>
<dbReference type="RefSeq" id="WP_191282978.1">
    <property type="nucleotide sequence ID" value="NZ_BNAI01000002.1"/>
</dbReference>
<evidence type="ECO:0000256" key="1">
    <source>
        <dbReference type="ARBA" id="ARBA00007905"/>
    </source>
</evidence>
<dbReference type="FunFam" id="3.20.20.100:FF:000015">
    <property type="entry name" value="Oxidoreductase, aldo/keto reductase family"/>
    <property type="match status" value="1"/>
</dbReference>
<dbReference type="PIRSF" id="PIRSF000097">
    <property type="entry name" value="AKR"/>
    <property type="match status" value="1"/>
</dbReference>
<feature type="active site" description="Proton donor" evidence="4">
    <location>
        <position position="50"/>
    </location>
</feature>
<dbReference type="InterPro" id="IPR023210">
    <property type="entry name" value="NADP_OxRdtase_dom"/>
</dbReference>
<dbReference type="Proteomes" id="UP000617531">
    <property type="component" value="Unassembled WGS sequence"/>
</dbReference>
<dbReference type="InterPro" id="IPR036812">
    <property type="entry name" value="NAD(P)_OxRdtase_dom_sf"/>
</dbReference>
<comment type="caution">
    <text evidence="8">The sequence shown here is derived from an EMBL/GenBank/DDBJ whole genome shotgun (WGS) entry which is preliminary data.</text>
</comment>
<dbReference type="InterPro" id="IPR018170">
    <property type="entry name" value="Aldo/ket_reductase_CS"/>
</dbReference>
<evidence type="ECO:0000256" key="6">
    <source>
        <dbReference type="PIRSR" id="PIRSR000097-3"/>
    </source>
</evidence>
<evidence type="ECO:0000256" key="2">
    <source>
        <dbReference type="ARBA" id="ARBA00022857"/>
    </source>
</evidence>
<keyword evidence="2" id="KW-0521">NADP</keyword>
<gene>
    <name evidence="8" type="ORF">GCM10011600_16580</name>
</gene>
<reference evidence="8" key="2">
    <citation type="submission" date="2020-09" db="EMBL/GenBank/DDBJ databases">
        <authorList>
            <person name="Sun Q."/>
            <person name="Zhou Y."/>
        </authorList>
    </citation>
    <scope>NUCLEOTIDE SEQUENCE</scope>
    <source>
        <strain evidence="8">CGMCC 1.16548</strain>
    </source>
</reference>
<feature type="site" description="Lowers pKa of active site Tyr" evidence="6">
    <location>
        <position position="75"/>
    </location>
</feature>
<proteinExistence type="inferred from homology"/>